<accession>A0A1Y2KVQ1</accession>
<protein>
    <submittedName>
        <fullName evidence="3">Uncharacterized protein</fullName>
    </submittedName>
</protein>
<proteinExistence type="predicted"/>
<comment type="caution">
    <text evidence="3">The sequence shown here is derived from an EMBL/GenBank/DDBJ whole genome shotgun (WGS) entry which is preliminary data.</text>
</comment>
<reference evidence="3 4" key="1">
    <citation type="submission" date="2014-03" db="EMBL/GenBank/DDBJ databases">
        <title>The draft genome sequence of Thalassospira mesophila JCM 18969.</title>
        <authorList>
            <person name="Lai Q."/>
            <person name="Shao Z."/>
        </authorList>
    </citation>
    <scope>NUCLEOTIDE SEQUENCE [LARGE SCALE GENOMIC DNA]</scope>
    <source>
        <strain evidence="3 4">JCM 18969</strain>
    </source>
</reference>
<keyword evidence="4" id="KW-1185">Reference proteome</keyword>
<organism evidence="3 4">
    <name type="scientific">Thalassospira mesophila</name>
    <dbReference type="NCBI Taxonomy" id="1293891"/>
    <lineage>
        <taxon>Bacteria</taxon>
        <taxon>Pseudomonadati</taxon>
        <taxon>Pseudomonadota</taxon>
        <taxon>Alphaproteobacteria</taxon>
        <taxon>Rhodospirillales</taxon>
        <taxon>Thalassospiraceae</taxon>
        <taxon>Thalassospira</taxon>
    </lineage>
</organism>
<name>A0A1Y2KVQ1_9PROT</name>
<sequence length="755" mass="81272">MKQRLPLVLCVWAGLATLAIHAHAQSPDQDLAAARAAVTQTPSGSNGDVSSDDPDMAAMVKKVKIITRSKTAAQLPENTPIALDLGLVDVPGADAKLTEGVTAKAYARYVKVDQQKVGQLVLSGVEKDGRAEALNSDDFVAQFALENDPTLDPAAPITVEGDQSELIAALKRLAVTGEDETASKKDVEDAGVGASDGAVASNAAQNPDAGSYTTPGALELDDTPETSTRITAEGCKMRIDLDQLEAIQQTRMATTTDGETSYGTCADGDERYKINKSYSACAYIEDLDARTATASFIYYYTDGSGNRVEHGECQPDPEARFDIVEDSSACRVSLDYDAGTVITNAKLVYTNQNGRKIEVRDCSPSEDVAPAVMSATSEGCDIRDDFDAGVSYQRHKYVYELGGVSYSTACTDSGTEFAHETIYKSEGGDYVCTPLINANSKTVTLQSRVRILVNGLEQFRTACTPDTTSMEVVATTEGCEDPAYWTHSLSAGQSYGSERYYYFYDDKQEFISDCQKSDQVYTHQIEITGWQPHDDQLFAYALSTVYIDGTPQGRYNIKTSEVLPGTAQTPYTYDGESTAPNSDVWYEDCTRFAGQDLVKNYTRPDGTKYALTVGDADPVNQGNVCSAQISWGADTHATYVLTSTNYSSAANVCGSTTLRYNYATGGGEHEFSGTDTGMNHCAFTDAIATKTIVREDGTTIGEPVSNSCRATAAAPSIYNVQVNGLKVWFKAFGPAYPALTTAIKSQCIVNWGWPL</sequence>
<evidence type="ECO:0000313" key="4">
    <source>
        <dbReference type="Proteomes" id="UP000193391"/>
    </source>
</evidence>
<evidence type="ECO:0000256" key="1">
    <source>
        <dbReference type="SAM" id="MobiDB-lite"/>
    </source>
</evidence>
<feature type="compositionally biased region" description="Polar residues" evidence="1">
    <location>
        <begin position="38"/>
        <end position="49"/>
    </location>
</feature>
<gene>
    <name evidence="3" type="ORF">TMES_20995</name>
</gene>
<feature type="chain" id="PRO_5012214985" evidence="2">
    <location>
        <begin position="25"/>
        <end position="755"/>
    </location>
</feature>
<evidence type="ECO:0000256" key="2">
    <source>
        <dbReference type="SAM" id="SignalP"/>
    </source>
</evidence>
<dbReference type="AlphaFoldDB" id="A0A1Y2KVQ1"/>
<dbReference type="OrthoDB" id="7669659at2"/>
<dbReference type="STRING" id="1293891.TMES_20995"/>
<keyword evidence="2" id="KW-0732">Signal</keyword>
<feature type="region of interest" description="Disordered" evidence="1">
    <location>
        <begin position="198"/>
        <end position="224"/>
    </location>
</feature>
<feature type="signal peptide" evidence="2">
    <location>
        <begin position="1"/>
        <end position="24"/>
    </location>
</feature>
<evidence type="ECO:0000313" key="3">
    <source>
        <dbReference type="EMBL" id="OSQ35496.1"/>
    </source>
</evidence>
<dbReference type="Proteomes" id="UP000193391">
    <property type="component" value="Unassembled WGS sequence"/>
</dbReference>
<dbReference type="RefSeq" id="WP_085586295.1">
    <property type="nucleotide sequence ID" value="NZ_JFKA01000018.1"/>
</dbReference>
<dbReference type="EMBL" id="JFKA01000018">
    <property type="protein sequence ID" value="OSQ35496.1"/>
    <property type="molecule type" value="Genomic_DNA"/>
</dbReference>
<feature type="region of interest" description="Disordered" evidence="1">
    <location>
        <begin position="35"/>
        <end position="54"/>
    </location>
</feature>